<dbReference type="Proteomes" id="UP001208570">
    <property type="component" value="Unassembled WGS sequence"/>
</dbReference>
<keyword evidence="2" id="KW-0963">Cytoplasm</keyword>
<feature type="region of interest" description="Disordered" evidence="5">
    <location>
        <begin position="690"/>
        <end position="715"/>
    </location>
</feature>
<feature type="compositionally biased region" description="Basic and acidic residues" evidence="5">
    <location>
        <begin position="328"/>
        <end position="340"/>
    </location>
</feature>
<proteinExistence type="predicted"/>
<evidence type="ECO:0000313" key="6">
    <source>
        <dbReference type="EMBL" id="KAK2144603.1"/>
    </source>
</evidence>
<feature type="compositionally biased region" description="Basic residues" evidence="5">
    <location>
        <begin position="294"/>
        <end position="311"/>
    </location>
</feature>
<evidence type="ECO:0008006" key="8">
    <source>
        <dbReference type="Google" id="ProtNLM"/>
    </source>
</evidence>
<name>A0AAD9J1I9_9ANNE</name>
<dbReference type="InterPro" id="IPR001611">
    <property type="entry name" value="Leu-rich_rpt"/>
</dbReference>
<comment type="caution">
    <text evidence="6">The sequence shown here is derived from an EMBL/GenBank/DDBJ whole genome shotgun (WGS) entry which is preliminary data.</text>
</comment>
<evidence type="ECO:0000256" key="5">
    <source>
        <dbReference type="SAM" id="MobiDB-lite"/>
    </source>
</evidence>
<evidence type="ECO:0000256" key="1">
    <source>
        <dbReference type="ARBA" id="ARBA00004496"/>
    </source>
</evidence>
<evidence type="ECO:0000256" key="2">
    <source>
        <dbReference type="ARBA" id="ARBA00022490"/>
    </source>
</evidence>
<feature type="compositionally biased region" description="Polar residues" evidence="5">
    <location>
        <begin position="363"/>
        <end position="374"/>
    </location>
</feature>
<accession>A0AAD9J1I9</accession>
<dbReference type="InterPro" id="IPR032675">
    <property type="entry name" value="LRR_dom_sf"/>
</dbReference>
<keyword evidence="4" id="KW-0677">Repeat</keyword>
<reference evidence="6" key="1">
    <citation type="journal article" date="2023" name="Mol. Biol. Evol.">
        <title>Third-Generation Sequencing Reveals the Adaptive Role of the Epigenome in Three Deep-Sea Polychaetes.</title>
        <authorList>
            <person name="Perez M."/>
            <person name="Aroh O."/>
            <person name="Sun Y."/>
            <person name="Lan Y."/>
            <person name="Juniper S.K."/>
            <person name="Young C.R."/>
            <person name="Angers B."/>
            <person name="Qian P.Y."/>
        </authorList>
    </citation>
    <scope>NUCLEOTIDE SEQUENCE</scope>
    <source>
        <strain evidence="6">P08H-3</strain>
    </source>
</reference>
<dbReference type="Gene3D" id="3.80.10.10">
    <property type="entry name" value="Ribonuclease Inhibitor"/>
    <property type="match status" value="2"/>
</dbReference>
<dbReference type="GO" id="GO:0005737">
    <property type="term" value="C:cytoplasm"/>
    <property type="evidence" value="ECO:0007669"/>
    <property type="project" value="UniProtKB-SubCell"/>
</dbReference>
<dbReference type="InterPro" id="IPR003591">
    <property type="entry name" value="Leu-rich_rpt_typical-subtyp"/>
</dbReference>
<protein>
    <recommendedName>
        <fullName evidence="8">X-ray radiation resistance-associated protein 1</fullName>
    </recommendedName>
</protein>
<gene>
    <name evidence="6" type="ORF">LSH36_744g01084</name>
</gene>
<sequence length="806" mass="90560">MAASVIKYDDGAGGYATNCFPVRTLVQHPDEASGAWLVAQKAEQRRRFKAFICSKPCTYEEIRNERKKAERNNTAIIPPYHHTDEDDEDENKLLDGFFLMKHCCVEDPTDLCSVNISGQGLSEIKEEDLQLFDNVAYLNASENILPFEPFKGFPVLRELELSLNGLRGLKMQPSDFLHLEMLDVSYNNLSPEDILPLGLIPNLKILHLTGNSLRTLPGDMARPHLDEQSFERIARFKQLEILLLDDNKLSDQIIFAALAGLRKLKHLNLAKNQICSVPQLLLIEGEHVTQDIGRKRKPGHRSHRSSRRSKKSDRSRLTKSDSSLIDGSTDKELTDGEESRQGVTSSSSKDRVGEDFVLRASMSEGQTSRGNVLSSDVVKEEQEVDDLTEDLGTLSEMKLEELDLEEMSRNIMNSLPGSKSRPDDIIKAGDAFEQNATGDIPLPPPFPELQHLNLAYNKIPDEESLLAVAAWPMLSELIIHDNPLTTENSGDPPILKRFLQDRLGVTIHRKYQNPQPKPHIEIPLKPERKVVSKILPVPRCNVDELLALESPKSPAIQKTTSPEELIELSLDTSQPLPPIPVSPTDNKADNVTESADGAFFMTQVDEPGNEKQVPHHDTTVATPKSSPKKIKKKKKSEDMNKYKGFEVLLDDEDDDVDDTEIPVTNDVAANVRALQYALSHPLVYRDHPKDLQIPQPPLRPLTKGLTKPPKKPLKTKTEQIDEALNHLKTRSTVVEMNLEDVLRKKNIDKNDYHEAKQLLGRVQHRYNAVRASSMQKARQLHKGQDNLKDALSDVQKKLARVAKTTV</sequence>
<dbReference type="EMBL" id="JAODUP010000744">
    <property type="protein sequence ID" value="KAK2144603.1"/>
    <property type="molecule type" value="Genomic_DNA"/>
</dbReference>
<feature type="region of interest" description="Disordered" evidence="5">
    <location>
        <begin position="291"/>
        <end position="388"/>
    </location>
</feature>
<dbReference type="GO" id="GO:0005634">
    <property type="term" value="C:nucleus"/>
    <property type="evidence" value="ECO:0007669"/>
    <property type="project" value="TreeGrafter"/>
</dbReference>
<dbReference type="PANTHER" id="PTHR22710">
    <property type="entry name" value="X-RAY RADIATION RESISTANCE ASSOCIATED PROTEIN 1 XRRA1"/>
    <property type="match status" value="1"/>
</dbReference>
<keyword evidence="7" id="KW-1185">Reference proteome</keyword>
<feature type="compositionally biased region" description="Basic and acidic residues" evidence="5">
    <location>
        <begin position="348"/>
        <end position="357"/>
    </location>
</feature>
<dbReference type="SUPFAM" id="SSF52047">
    <property type="entry name" value="RNI-like"/>
    <property type="match status" value="1"/>
</dbReference>
<feature type="compositionally biased region" description="Basic and acidic residues" evidence="5">
    <location>
        <begin position="608"/>
        <end position="618"/>
    </location>
</feature>
<comment type="subcellular location">
    <subcellularLocation>
        <location evidence="1">Cytoplasm</location>
    </subcellularLocation>
</comment>
<feature type="region of interest" description="Disordered" evidence="5">
    <location>
        <begin position="608"/>
        <end position="637"/>
    </location>
</feature>
<organism evidence="6 7">
    <name type="scientific">Paralvinella palmiformis</name>
    <dbReference type="NCBI Taxonomy" id="53620"/>
    <lineage>
        <taxon>Eukaryota</taxon>
        <taxon>Metazoa</taxon>
        <taxon>Spiralia</taxon>
        <taxon>Lophotrochozoa</taxon>
        <taxon>Annelida</taxon>
        <taxon>Polychaeta</taxon>
        <taxon>Sedentaria</taxon>
        <taxon>Canalipalpata</taxon>
        <taxon>Terebellida</taxon>
        <taxon>Terebelliformia</taxon>
        <taxon>Alvinellidae</taxon>
        <taxon>Paralvinella</taxon>
    </lineage>
</organism>
<dbReference type="PANTHER" id="PTHR22710:SF2">
    <property type="entry name" value="X-RAY RADIATION RESISTANCE-ASSOCIATED PROTEIN 1"/>
    <property type="match status" value="1"/>
</dbReference>
<dbReference type="AlphaFoldDB" id="A0AAD9J1I9"/>
<evidence type="ECO:0000256" key="4">
    <source>
        <dbReference type="ARBA" id="ARBA00022737"/>
    </source>
</evidence>
<dbReference type="SMART" id="SM00369">
    <property type="entry name" value="LRR_TYP"/>
    <property type="match status" value="4"/>
</dbReference>
<evidence type="ECO:0000313" key="7">
    <source>
        <dbReference type="Proteomes" id="UP001208570"/>
    </source>
</evidence>
<dbReference type="PROSITE" id="PS51450">
    <property type="entry name" value="LRR"/>
    <property type="match status" value="2"/>
</dbReference>
<evidence type="ECO:0000256" key="3">
    <source>
        <dbReference type="ARBA" id="ARBA00022614"/>
    </source>
</evidence>
<keyword evidence="3" id="KW-0433">Leucine-rich repeat</keyword>